<dbReference type="RefSeq" id="WP_306711877.1">
    <property type="nucleotide sequence ID" value="NZ_JAUJFI010000254.1"/>
</dbReference>
<keyword evidence="3" id="KW-1185">Reference proteome</keyword>
<reference evidence="2 3" key="1">
    <citation type="submission" date="2023-06" db="EMBL/GenBank/DDBJ databases">
        <title>Azospirillum isscasensis sp.nov, a bacterium isolated from rhizosphere soil of rice.</title>
        <authorList>
            <person name="Wang H."/>
        </authorList>
    </citation>
    <scope>NUCLEOTIDE SEQUENCE [LARGE SCALE GENOMIC DNA]</scope>
    <source>
        <strain evidence="2 3">C340-1</strain>
    </source>
</reference>
<evidence type="ECO:0000313" key="3">
    <source>
        <dbReference type="Proteomes" id="UP001227317"/>
    </source>
</evidence>
<evidence type="ECO:0000256" key="1">
    <source>
        <dbReference type="SAM" id="MobiDB-lite"/>
    </source>
</evidence>
<protein>
    <submittedName>
        <fullName evidence="2">Uncharacterized protein</fullName>
    </submittedName>
</protein>
<feature type="compositionally biased region" description="Basic and acidic residues" evidence="1">
    <location>
        <begin position="30"/>
        <end position="40"/>
    </location>
</feature>
<accession>A0ABU0WQG6</accession>
<evidence type="ECO:0000313" key="2">
    <source>
        <dbReference type="EMBL" id="MDQ2106483.1"/>
    </source>
</evidence>
<organism evidence="2 3">
    <name type="scientific">Azospirillum isscasi</name>
    <dbReference type="NCBI Taxonomy" id="3053926"/>
    <lineage>
        <taxon>Bacteria</taxon>
        <taxon>Pseudomonadati</taxon>
        <taxon>Pseudomonadota</taxon>
        <taxon>Alphaproteobacteria</taxon>
        <taxon>Rhodospirillales</taxon>
        <taxon>Azospirillaceae</taxon>
        <taxon>Azospirillum</taxon>
    </lineage>
</organism>
<dbReference type="EMBL" id="JAUJFI010000254">
    <property type="protein sequence ID" value="MDQ2106483.1"/>
    <property type="molecule type" value="Genomic_DNA"/>
</dbReference>
<name>A0ABU0WQG6_9PROT</name>
<feature type="region of interest" description="Disordered" evidence="1">
    <location>
        <begin position="1"/>
        <end position="40"/>
    </location>
</feature>
<gene>
    <name evidence="2" type="ORF">QSG27_27590</name>
</gene>
<comment type="caution">
    <text evidence="2">The sequence shown here is derived from an EMBL/GenBank/DDBJ whole genome shotgun (WGS) entry which is preliminary data.</text>
</comment>
<dbReference type="Proteomes" id="UP001227317">
    <property type="component" value="Unassembled WGS sequence"/>
</dbReference>
<sequence>MSEQSKHTEKRGRGRPATGKAQSDAARAQAYRERKARSAEVEHRELFTALMLAYGLMSPIQRGEWERMTPEVARRVAVAVEQAEAEVQAEVLRMEDRRGA</sequence>
<proteinExistence type="predicted"/>